<proteinExistence type="predicted"/>
<dbReference type="EMBL" id="ACOM01000005">
    <property type="protein sequence ID" value="EEP54133.1"/>
    <property type="molecule type" value="Genomic_DNA"/>
</dbReference>
<dbReference type="AlphaFoldDB" id="C4IHV6"/>
<reference evidence="1 2" key="1">
    <citation type="submission" date="2009-08" db="EMBL/GenBank/DDBJ databases">
        <authorList>
            <person name="Shrivastava S."/>
            <person name="Brinkac L.B."/>
            <person name="Brown J.L."/>
            <person name="Bruce D.B."/>
            <person name="Detter C."/>
            <person name="Green L.D."/>
            <person name="Munk C.A."/>
            <person name="Rogers Y.C."/>
            <person name="Tapia R."/>
            <person name="Sims D.R."/>
            <person name="Smith L.A."/>
            <person name="Smith T.J."/>
            <person name="Sutton G."/>
            <person name="Brettin T."/>
        </authorList>
    </citation>
    <scope>NUCLEOTIDE SEQUENCE [LARGE SCALE GENOMIC DNA]</scope>
    <source>
        <strain evidence="2">E4 str. BoNT E BL5262</strain>
    </source>
</reference>
<dbReference type="Proteomes" id="UP000003081">
    <property type="component" value="Unassembled WGS sequence"/>
</dbReference>
<comment type="caution">
    <text evidence="1">The sequence shown here is derived from an EMBL/GenBank/DDBJ whole genome shotgun (WGS) entry which is preliminary data.</text>
</comment>
<gene>
    <name evidence="1" type="ORF">CLP_2838</name>
</gene>
<dbReference type="RefSeq" id="WP_003407430.1">
    <property type="nucleotide sequence ID" value="NZ_ACOM01000005.1"/>
</dbReference>
<organism evidence="1 2">
    <name type="scientific">Clostridium butyricum E4 str. BoNT E BL5262</name>
    <dbReference type="NCBI Taxonomy" id="632245"/>
    <lineage>
        <taxon>Bacteria</taxon>
        <taxon>Bacillati</taxon>
        <taxon>Bacillota</taxon>
        <taxon>Clostridia</taxon>
        <taxon>Eubacteriales</taxon>
        <taxon>Clostridiaceae</taxon>
        <taxon>Clostridium</taxon>
    </lineage>
</organism>
<dbReference type="HOGENOM" id="CLU_021293_9_1_9"/>
<protein>
    <submittedName>
        <fullName evidence="1">ISCpe5, transposase</fullName>
    </submittedName>
</protein>
<name>C4IHV6_CLOBU</name>
<evidence type="ECO:0000313" key="1">
    <source>
        <dbReference type="EMBL" id="EEP54133.1"/>
    </source>
</evidence>
<evidence type="ECO:0000313" key="2">
    <source>
        <dbReference type="Proteomes" id="UP000003081"/>
    </source>
</evidence>
<accession>C4IHV6</accession>
<sequence length="73" mass="8646">MKKIINKCNIIPIHQIGFPISFENIIPDDDSVRVLYDVMEGLDYTELKRTYSTMRDVNIRVNVLKQKIINKYM</sequence>
<keyword evidence="2" id="KW-1185">Reference proteome</keyword>